<gene>
    <name evidence="17" type="ORF">SAE02_70630</name>
</gene>
<keyword evidence="10" id="KW-0472">Membrane</keyword>
<feature type="domain" description="AAA+ ATPase" evidence="15">
    <location>
        <begin position="152"/>
        <end position="270"/>
    </location>
</feature>
<keyword evidence="6" id="KW-0547">Nucleotide-binding</keyword>
<keyword evidence="9" id="KW-0342">GTP-binding</keyword>
<dbReference type="AlphaFoldDB" id="A0A512E2G7"/>
<dbReference type="SMART" id="SM00382">
    <property type="entry name" value="AAA"/>
    <property type="match status" value="1"/>
</dbReference>
<evidence type="ECO:0000313" key="17">
    <source>
        <dbReference type="EMBL" id="GEO42915.1"/>
    </source>
</evidence>
<evidence type="ECO:0000256" key="7">
    <source>
        <dbReference type="ARBA" id="ARBA00022795"/>
    </source>
</evidence>
<accession>A0A512E2G7</accession>
<protein>
    <recommendedName>
        <fullName evidence="3">Flagellar biosynthesis protein FlhF</fullName>
    </recommendedName>
    <alternativeName>
        <fullName evidence="13">Flagella-associated GTP-binding protein</fullName>
    </alternativeName>
</protein>
<dbReference type="InterPro" id="IPR003593">
    <property type="entry name" value="AAA+_ATPase"/>
</dbReference>
<dbReference type="GO" id="GO:0044781">
    <property type="term" value="P:bacterial-type flagellum organization"/>
    <property type="evidence" value="ECO:0007669"/>
    <property type="project" value="UniProtKB-KW"/>
</dbReference>
<evidence type="ECO:0000256" key="13">
    <source>
        <dbReference type="ARBA" id="ARBA00030866"/>
    </source>
</evidence>
<dbReference type="GO" id="GO:0005525">
    <property type="term" value="F:GTP binding"/>
    <property type="evidence" value="ECO:0007669"/>
    <property type="project" value="UniProtKB-KW"/>
</dbReference>
<dbReference type="PANTHER" id="PTHR43134">
    <property type="entry name" value="SIGNAL RECOGNITION PARTICLE RECEPTOR SUBUNIT ALPHA"/>
    <property type="match status" value="1"/>
</dbReference>
<dbReference type="CDD" id="cd17873">
    <property type="entry name" value="FlhF"/>
    <property type="match status" value="1"/>
</dbReference>
<evidence type="ECO:0000256" key="11">
    <source>
        <dbReference type="ARBA" id="ARBA00023225"/>
    </source>
</evidence>
<comment type="caution">
    <text evidence="17">The sequence shown here is derived from an EMBL/GenBank/DDBJ whole genome shotgun (WGS) entry which is preliminary data.</text>
</comment>
<evidence type="ECO:0000256" key="9">
    <source>
        <dbReference type="ARBA" id="ARBA00023134"/>
    </source>
</evidence>
<organism evidence="17 18">
    <name type="scientific">Skermanella aerolata</name>
    <dbReference type="NCBI Taxonomy" id="393310"/>
    <lineage>
        <taxon>Bacteria</taxon>
        <taxon>Pseudomonadati</taxon>
        <taxon>Pseudomonadota</taxon>
        <taxon>Alphaproteobacteria</taxon>
        <taxon>Rhodospirillales</taxon>
        <taxon>Azospirillaceae</taxon>
        <taxon>Skermanella</taxon>
    </lineage>
</organism>
<dbReference type="GO" id="GO:0005886">
    <property type="term" value="C:plasma membrane"/>
    <property type="evidence" value="ECO:0007669"/>
    <property type="project" value="UniProtKB-SubCell"/>
</dbReference>
<comment type="subcellular location">
    <subcellularLocation>
        <location evidence="1">Cell inner membrane</location>
        <topology evidence="1">Peripheral membrane protein</topology>
        <orientation evidence="1">Cytoplasmic side</orientation>
    </subcellularLocation>
</comment>
<dbReference type="GO" id="GO:0015031">
    <property type="term" value="P:protein transport"/>
    <property type="evidence" value="ECO:0007669"/>
    <property type="project" value="UniProtKB-KW"/>
</dbReference>
<comment type="function">
    <text evidence="12">Necessary for flagellar biosynthesis. May be involved in translocation of the flagellum.</text>
</comment>
<dbReference type="EMBL" id="BJYZ01000054">
    <property type="protein sequence ID" value="GEO42915.1"/>
    <property type="molecule type" value="Genomic_DNA"/>
</dbReference>
<dbReference type="GO" id="GO:0005047">
    <property type="term" value="F:signal recognition particle binding"/>
    <property type="evidence" value="ECO:0007669"/>
    <property type="project" value="TreeGrafter"/>
</dbReference>
<evidence type="ECO:0000259" key="15">
    <source>
        <dbReference type="SMART" id="SM00382"/>
    </source>
</evidence>
<keyword evidence="5" id="KW-1003">Cell membrane</keyword>
<dbReference type="GO" id="GO:0006614">
    <property type="term" value="P:SRP-dependent cotranslational protein targeting to membrane"/>
    <property type="evidence" value="ECO:0007669"/>
    <property type="project" value="InterPro"/>
</dbReference>
<keyword evidence="4" id="KW-0813">Transport</keyword>
<dbReference type="InterPro" id="IPR027417">
    <property type="entry name" value="P-loop_NTPase"/>
</dbReference>
<evidence type="ECO:0000256" key="14">
    <source>
        <dbReference type="SAM" id="MobiDB-lite"/>
    </source>
</evidence>
<comment type="similarity">
    <text evidence="2">Belongs to the GTP-binding SRP family.</text>
</comment>
<evidence type="ECO:0000256" key="8">
    <source>
        <dbReference type="ARBA" id="ARBA00022927"/>
    </source>
</evidence>
<dbReference type="SMART" id="SM00962">
    <property type="entry name" value="SRP54"/>
    <property type="match status" value="1"/>
</dbReference>
<dbReference type="Gene3D" id="3.40.50.300">
    <property type="entry name" value="P-loop containing nucleotide triphosphate hydrolases"/>
    <property type="match status" value="1"/>
</dbReference>
<keyword evidence="7" id="KW-1005">Bacterial flagellum biogenesis</keyword>
<keyword evidence="8" id="KW-0653">Protein transport</keyword>
<dbReference type="Pfam" id="PF00448">
    <property type="entry name" value="SRP54"/>
    <property type="match status" value="1"/>
</dbReference>
<evidence type="ECO:0000256" key="1">
    <source>
        <dbReference type="ARBA" id="ARBA00004515"/>
    </source>
</evidence>
<evidence type="ECO:0000256" key="3">
    <source>
        <dbReference type="ARBA" id="ARBA00014919"/>
    </source>
</evidence>
<evidence type="ECO:0000256" key="5">
    <source>
        <dbReference type="ARBA" id="ARBA00022475"/>
    </source>
</evidence>
<feature type="compositionally biased region" description="Basic and acidic residues" evidence="14">
    <location>
        <begin position="69"/>
        <end position="84"/>
    </location>
</feature>
<evidence type="ECO:0000256" key="12">
    <source>
        <dbReference type="ARBA" id="ARBA00025337"/>
    </source>
</evidence>
<dbReference type="SUPFAM" id="SSF52540">
    <property type="entry name" value="P-loop containing nucleoside triphosphate hydrolases"/>
    <property type="match status" value="1"/>
</dbReference>
<dbReference type="RefSeq" id="WP_044437427.1">
    <property type="nucleotide sequence ID" value="NZ_BJYZ01000054.1"/>
</dbReference>
<sequence>MRLKSFHAPSMVEAMRLVRDALGDDAIIVATREEEGGVRLTAAIDDVEEPPLPPPPSHDPEPSHGGYDQGRDDGRDQGRDQGRDHGRHYRREPELDVVDLVCDALSRHGTPPLVTDRLLNTISTYDTEDPLAALSAALDSIFTFQPLPLGRAPRPFMLIGPPGAGKTLTIAKLATRSTLSGRKVGVITTDTARAGGIDQLAAFTKLLKLKLLAVEDTDALADALSVQRGVEQVLIDSAGRNPFDPDDMNDLGDLLNAADLEPVLVLPAGCDAAEAAEVGSSFRELGARRLLLTRLDMTRRLGSLLAIAYEARLSFSDISATPQVAEGLSPLNSLSLARLLLPNHVQHAARTAKQTGTFS</sequence>
<dbReference type="InterPro" id="IPR047040">
    <property type="entry name" value="FlhF__GTPase_dom"/>
</dbReference>
<name>A0A512E2G7_9PROT</name>
<evidence type="ECO:0000256" key="10">
    <source>
        <dbReference type="ARBA" id="ARBA00023136"/>
    </source>
</evidence>
<evidence type="ECO:0000259" key="16">
    <source>
        <dbReference type="SMART" id="SM00962"/>
    </source>
</evidence>
<keyword evidence="18" id="KW-1185">Reference proteome</keyword>
<dbReference type="Proteomes" id="UP000321523">
    <property type="component" value="Unassembled WGS sequence"/>
</dbReference>
<evidence type="ECO:0000256" key="6">
    <source>
        <dbReference type="ARBA" id="ARBA00022741"/>
    </source>
</evidence>
<keyword evidence="11" id="KW-1006">Bacterial flagellum protein export</keyword>
<dbReference type="OrthoDB" id="9778554at2"/>
<evidence type="ECO:0000313" key="18">
    <source>
        <dbReference type="Proteomes" id="UP000321523"/>
    </source>
</evidence>
<reference evidence="17 18" key="1">
    <citation type="submission" date="2019-07" db="EMBL/GenBank/DDBJ databases">
        <title>Whole genome shotgun sequence of Skermanella aerolata NBRC 106429.</title>
        <authorList>
            <person name="Hosoyama A."/>
            <person name="Uohara A."/>
            <person name="Ohji S."/>
            <person name="Ichikawa N."/>
        </authorList>
    </citation>
    <scope>NUCLEOTIDE SEQUENCE [LARGE SCALE GENOMIC DNA]</scope>
    <source>
        <strain evidence="17 18">NBRC 106429</strain>
    </source>
</reference>
<evidence type="ECO:0000256" key="4">
    <source>
        <dbReference type="ARBA" id="ARBA00022448"/>
    </source>
</evidence>
<proteinExistence type="inferred from homology"/>
<feature type="domain" description="SRP54-type proteins GTP-binding" evidence="16">
    <location>
        <begin position="153"/>
        <end position="342"/>
    </location>
</feature>
<feature type="region of interest" description="Disordered" evidence="14">
    <location>
        <begin position="46"/>
        <end position="91"/>
    </location>
</feature>
<dbReference type="PANTHER" id="PTHR43134:SF3">
    <property type="entry name" value="FLAGELLAR BIOSYNTHESIS PROTEIN FLHF"/>
    <property type="match status" value="1"/>
</dbReference>
<evidence type="ECO:0000256" key="2">
    <source>
        <dbReference type="ARBA" id="ARBA00008531"/>
    </source>
</evidence>
<dbReference type="InterPro" id="IPR000897">
    <property type="entry name" value="SRP54_GTPase_dom"/>
</dbReference>
<dbReference type="GO" id="GO:0003924">
    <property type="term" value="F:GTPase activity"/>
    <property type="evidence" value="ECO:0007669"/>
    <property type="project" value="InterPro"/>
</dbReference>